<reference evidence="2" key="1">
    <citation type="submission" date="2024-07" db="EMBL/GenBank/DDBJ databases">
        <title>Two chromosome-level genome assemblies of Korean endemic species Abeliophyllum distichum and Forsythia ovata (Oleaceae).</title>
        <authorList>
            <person name="Jang H."/>
        </authorList>
    </citation>
    <scope>NUCLEOTIDE SEQUENCE [LARGE SCALE GENOMIC DNA]</scope>
</reference>
<dbReference type="AlphaFoldDB" id="A0ABD1S5P6"/>
<gene>
    <name evidence="1" type="ORF">Fot_39767</name>
</gene>
<evidence type="ECO:0000313" key="1">
    <source>
        <dbReference type="EMBL" id="KAL2496010.1"/>
    </source>
</evidence>
<proteinExistence type="predicted"/>
<dbReference type="Proteomes" id="UP001604277">
    <property type="component" value="Unassembled WGS sequence"/>
</dbReference>
<evidence type="ECO:0000313" key="2">
    <source>
        <dbReference type="Proteomes" id="UP001604277"/>
    </source>
</evidence>
<name>A0ABD1S5P6_9LAMI</name>
<sequence>MAEDKDWSENYGRSCWVEFFSSVTNKDWPSLLDYSKNCTIISKFYLENEDNSRDVELEDSKVVELKYHQNFLHLYEEKMKTIQETLSLKTLKYETLIVMM</sequence>
<comment type="caution">
    <text evidence="1">The sequence shown here is derived from an EMBL/GenBank/DDBJ whole genome shotgun (WGS) entry which is preliminary data.</text>
</comment>
<keyword evidence="2" id="KW-1185">Reference proteome</keyword>
<organism evidence="1 2">
    <name type="scientific">Forsythia ovata</name>
    <dbReference type="NCBI Taxonomy" id="205694"/>
    <lineage>
        <taxon>Eukaryota</taxon>
        <taxon>Viridiplantae</taxon>
        <taxon>Streptophyta</taxon>
        <taxon>Embryophyta</taxon>
        <taxon>Tracheophyta</taxon>
        <taxon>Spermatophyta</taxon>
        <taxon>Magnoliopsida</taxon>
        <taxon>eudicotyledons</taxon>
        <taxon>Gunneridae</taxon>
        <taxon>Pentapetalae</taxon>
        <taxon>asterids</taxon>
        <taxon>lamiids</taxon>
        <taxon>Lamiales</taxon>
        <taxon>Oleaceae</taxon>
        <taxon>Forsythieae</taxon>
        <taxon>Forsythia</taxon>
    </lineage>
</organism>
<protein>
    <submittedName>
        <fullName evidence="1">Uncharacterized protein</fullName>
    </submittedName>
</protein>
<accession>A0ABD1S5P6</accession>
<dbReference type="EMBL" id="JBFOLJ010000011">
    <property type="protein sequence ID" value="KAL2496010.1"/>
    <property type="molecule type" value="Genomic_DNA"/>
</dbReference>